<dbReference type="KEGG" id="aprc:113856641"/>
<gene>
    <name evidence="3" type="primary">LOC113856641</name>
</gene>
<evidence type="ECO:0000313" key="2">
    <source>
        <dbReference type="Proteomes" id="UP000694853"/>
    </source>
</evidence>
<dbReference type="SUPFAM" id="SSF49879">
    <property type="entry name" value="SMAD/FHA domain"/>
    <property type="match status" value="1"/>
</dbReference>
<sequence>MDLEVELQGEDGSKFALGKEDNVVFGRGCGFNTHDRTVSRRHVSFQLEQSESEHARVSFQVIGRNPIWVWTHDSLRLFRKFDNGHLQFGDRFCLSPEAPFWFLFKKIQSQPQLKLHQLDVSEIDPVKEFGFLVMGHEFDHYPKGMIRNMKNWDWFLEEPKKDDEDEEDFEERRKMGRKRKTCKDNEDEEWSGESEDDKDLVVTIRKGKRPGYSTRSKDSKGSNRDTKANKSSVEEEDDDETLGGFIVADEEDEEDDDDNDEEEEFEEDDDDGVED</sequence>
<dbReference type="OrthoDB" id="688570at2759"/>
<dbReference type="AlphaFoldDB" id="A0A8B8KNP5"/>
<dbReference type="Gene3D" id="2.60.200.20">
    <property type="match status" value="1"/>
</dbReference>
<dbReference type="CDD" id="cd22671">
    <property type="entry name" value="FHA_APTX-like"/>
    <property type="match status" value="1"/>
</dbReference>
<dbReference type="Proteomes" id="UP000694853">
    <property type="component" value="Unplaced"/>
</dbReference>
<feature type="compositionally biased region" description="Basic and acidic residues" evidence="1">
    <location>
        <begin position="215"/>
        <end position="228"/>
    </location>
</feature>
<reference evidence="3" key="2">
    <citation type="submission" date="2025-08" db="UniProtKB">
        <authorList>
            <consortium name="RefSeq"/>
        </authorList>
    </citation>
    <scope>IDENTIFICATION</scope>
    <source>
        <tissue evidence="3">Young leaves</tissue>
    </source>
</reference>
<dbReference type="InterPro" id="IPR008984">
    <property type="entry name" value="SMAD_FHA_dom_sf"/>
</dbReference>
<organism evidence="2 3">
    <name type="scientific">Abrus precatorius</name>
    <name type="common">Indian licorice</name>
    <name type="synonym">Glycine abrus</name>
    <dbReference type="NCBI Taxonomy" id="3816"/>
    <lineage>
        <taxon>Eukaryota</taxon>
        <taxon>Viridiplantae</taxon>
        <taxon>Streptophyta</taxon>
        <taxon>Embryophyta</taxon>
        <taxon>Tracheophyta</taxon>
        <taxon>Spermatophyta</taxon>
        <taxon>Magnoliopsida</taxon>
        <taxon>eudicotyledons</taxon>
        <taxon>Gunneridae</taxon>
        <taxon>Pentapetalae</taxon>
        <taxon>rosids</taxon>
        <taxon>fabids</taxon>
        <taxon>Fabales</taxon>
        <taxon>Fabaceae</taxon>
        <taxon>Papilionoideae</taxon>
        <taxon>50 kb inversion clade</taxon>
        <taxon>NPAAA clade</taxon>
        <taxon>indigoferoid/millettioid clade</taxon>
        <taxon>Abreae</taxon>
        <taxon>Abrus</taxon>
    </lineage>
</organism>
<keyword evidence="2" id="KW-1185">Reference proteome</keyword>
<reference evidence="2" key="1">
    <citation type="journal article" date="2019" name="Toxins">
        <title>Detection of Abrin-Like and Prepropulchellin-Like Toxin Genes and Transcripts Using Whole Genome Sequencing and Full-Length Transcript Sequencing of Abrus precatorius.</title>
        <authorList>
            <person name="Hovde B.T."/>
            <person name="Daligault H.E."/>
            <person name="Hanschen E.R."/>
            <person name="Kunde Y.A."/>
            <person name="Johnson M.B."/>
            <person name="Starkenburg S.R."/>
            <person name="Johnson S.L."/>
        </authorList>
    </citation>
    <scope>NUCLEOTIDE SEQUENCE [LARGE SCALE GENOMIC DNA]</scope>
</reference>
<dbReference type="PANTHER" id="PTHR37733">
    <property type="entry name" value="SMAD/FHA DOMAIN-CONTAINING PROTEIN"/>
    <property type="match status" value="1"/>
</dbReference>
<proteinExistence type="predicted"/>
<feature type="compositionally biased region" description="Acidic residues" evidence="1">
    <location>
        <begin position="185"/>
        <end position="198"/>
    </location>
</feature>
<dbReference type="GeneID" id="113856641"/>
<feature type="region of interest" description="Disordered" evidence="1">
    <location>
        <begin position="163"/>
        <end position="275"/>
    </location>
</feature>
<feature type="compositionally biased region" description="Acidic residues" evidence="1">
    <location>
        <begin position="248"/>
        <end position="275"/>
    </location>
</feature>
<evidence type="ECO:0000313" key="3">
    <source>
        <dbReference type="RefSeq" id="XP_027344364.1"/>
    </source>
</evidence>
<protein>
    <submittedName>
        <fullName evidence="3">Uncharacterized protein LOC113856641</fullName>
    </submittedName>
</protein>
<evidence type="ECO:0000256" key="1">
    <source>
        <dbReference type="SAM" id="MobiDB-lite"/>
    </source>
</evidence>
<dbReference type="RefSeq" id="XP_027344364.1">
    <property type="nucleotide sequence ID" value="XM_027488563.1"/>
</dbReference>
<name>A0A8B8KNP5_ABRPR</name>
<accession>A0A8B8KNP5</accession>
<dbReference type="PANTHER" id="PTHR37733:SF1">
    <property type="entry name" value="SMAD_FHA DOMAIN-CONTAINING PROTEIN"/>
    <property type="match status" value="1"/>
</dbReference>